<dbReference type="Proteomes" id="UP000011785">
    <property type="component" value="Segment"/>
</dbReference>
<organism evidence="3">
    <name type="scientific">Oryctes rhinoceros nudivirus</name>
    <dbReference type="NCBI Taxonomy" id="92521"/>
    <lineage>
        <taxon>Viruses</taxon>
        <taxon>Viruses incertae sedis</taxon>
        <taxon>Naldaviricetes</taxon>
        <taxon>Lefavirales</taxon>
        <taxon>Nudiviridae</taxon>
        <taxon>Alphanudivirus</taxon>
        <taxon>Alphanudivirus oryrhinocerotis</taxon>
    </lineage>
</organism>
<dbReference type="EMBL" id="MT150137">
    <property type="protein sequence ID" value="QKE59558.1"/>
    <property type="molecule type" value="Genomic_DNA"/>
</dbReference>
<name>A0A6B9QSP7_9VIRU</name>
<evidence type="ECO:0000256" key="1">
    <source>
        <dbReference type="SAM" id="MobiDB-lite"/>
    </source>
</evidence>
<dbReference type="RefSeq" id="YP_002321406.1">
    <property type="nucleotide sequence ID" value="NC_011588.1"/>
</dbReference>
<keyword evidence="6" id="KW-1185">Reference proteome</keyword>
<evidence type="ECO:0000313" key="2">
    <source>
        <dbReference type="EMBL" id="ACH96225.1"/>
    </source>
</evidence>
<dbReference type="EMBL" id="EU747721">
    <property type="protein sequence ID" value="ACH96225.1"/>
    <property type="molecule type" value="Genomic_DNA"/>
</dbReference>
<protein>
    <submittedName>
        <fullName evidence="3">GrBNV_gp09-like protein</fullName>
    </submittedName>
</protein>
<dbReference type="OrthoDB" id="11546at10239"/>
<accession>A0A6B9QSP7</accession>
<gene>
    <name evidence="3" type="ORF">SI_OrNV_gp095</name>
</gene>
<sequence length="417" mass="46895">MHAKPFVSQFGTSYLSQFNLTTADDDEDDTNGCDDVEACHSKNTNTPSTDPPSNSISSNSVYISKAESNDESQNQITSTSDQCKTQSVDLNSINKSVFNKSYIGVLNASTKKRKPISNDDSRAQNVKLKRPRSNQIADSKIIEPNLQSSCEYVNKCVSKQSLIEQFTPIAEDGNPECIAIGKELKIGKDVFISKNTLYKITMSDYTIISDAQFDVSYAPTALKPLLAKKWVYKLHVDQTVSSVITRSTLRDRVIGGQILAYRYTECSIAGNSCVYYGFIPTIVRRFDDSHSTCYISSVSVWPRKLYVYLKRGYACACSPGCCMWTIHMDNYSTTLSFCAKKIKWDKIYVMMGDYDTSCVEQLKPIRSCEVCAQCFDCSKNTSFCRKHRICKHKTAKPLEDVLTITKSSMKQCKKYLI</sequence>
<feature type="compositionally biased region" description="Acidic residues" evidence="1">
    <location>
        <begin position="25"/>
        <end position="36"/>
    </location>
</feature>
<reference evidence="2 6" key="1">
    <citation type="journal article" date="2008" name="J. Virol. Methods">
        <title>Sequencing of the large dsDNA genome of Oryctes rhinoceros nudivirus using multiple displacement amplification of nanogram amounts of virus DNA.</title>
        <authorList>
            <person name="Wang Y."/>
            <person name="Kleespies R.G."/>
            <person name="Ramle M.B."/>
            <person name="Jehle J.A."/>
        </authorList>
    </citation>
    <scope>NUCLEOTIDE SEQUENCE [LARGE SCALE GENOMIC DNA]</scope>
    <source>
        <strain evidence="6">Isolate Oryctes rhinoceros/Malaysia/Ma07/2007</strain>
        <strain evidence="2">Ma07</strain>
    </source>
</reference>
<reference evidence="4" key="3">
    <citation type="submission" date="2020-03" db="EMBL/GenBank/DDBJ databases">
        <title>Whole genome sequence of Oryctes rhinoceros Nudivirus isolated in Riau Province, Indonesia.</title>
        <authorList>
            <person name="Kurnia Y.W."/>
            <person name="Tanjung Z.A."/>
            <person name="Utomo C."/>
            <person name="Naim M."/>
            <person name="Situmorang E.C."/>
            <person name="Liwang T."/>
        </authorList>
    </citation>
    <scope>NUCLEOTIDE SEQUENCE</scope>
    <source>
        <strain evidence="4">LiboV</strain>
    </source>
</reference>
<reference evidence="5" key="4">
    <citation type="submission" date="2021-08" db="EMBL/GenBank/DDBJ databases">
        <title>Whole genome sequence of Oryctes rhinoceros Nudivirus detected in Riau Province, Indonesia.</title>
        <authorList>
            <person name="Kurnia Y.W."/>
            <person name="Tanjung Z.A."/>
            <person name="Utomo C."/>
            <person name="Naim M."/>
            <person name="Situmorang E.C."/>
            <person name="Liwang T."/>
        </authorList>
    </citation>
    <scope>NUCLEOTIDE SEQUENCE</scope>
    <source>
        <strain evidence="5">LiboV</strain>
    </source>
</reference>
<evidence type="ECO:0000313" key="5">
    <source>
        <dbReference type="EMBL" id="UBO76505.1"/>
    </source>
</evidence>
<evidence type="ECO:0000313" key="3">
    <source>
        <dbReference type="EMBL" id="QHG11327.1"/>
    </source>
</evidence>
<proteinExistence type="predicted"/>
<feature type="region of interest" description="Disordered" evidence="1">
    <location>
        <begin position="25"/>
        <end position="59"/>
    </location>
</feature>
<accession>B7SVB6</accession>
<dbReference type="EMBL" id="MN623374">
    <property type="protein sequence ID" value="QHG11327.1"/>
    <property type="molecule type" value="Genomic_DNA"/>
</dbReference>
<feature type="compositionally biased region" description="Low complexity" evidence="1">
    <location>
        <begin position="41"/>
        <end position="59"/>
    </location>
</feature>
<reference evidence="3" key="2">
    <citation type="journal article" date="2020" name="J. ISSAAS">
        <title>Complete genome sequence of Oryctes rhinoceros Nudivirus isolated from Coconut Rhinoceros Beetle in the Solomon Islands.</title>
        <authorList>
            <person name="Etebari K."/>
            <person name="Filipovic I."/>
            <person name="Rasic G."/>
            <person name="Devine G.J."/>
            <person name="Tsatsia H."/>
            <person name="Furlong M.J."/>
        </authorList>
    </citation>
    <scope>NUCLEOTIDE SEQUENCE</scope>
    <source>
        <strain evidence="3">Solomon Islands</strain>
    </source>
</reference>
<dbReference type="EMBL" id="MZ727584">
    <property type="protein sequence ID" value="UBO76505.1"/>
    <property type="molecule type" value="Genomic_DNA"/>
</dbReference>
<evidence type="ECO:0000313" key="4">
    <source>
        <dbReference type="EMBL" id="QKE59558.1"/>
    </source>
</evidence>
<dbReference type="KEGG" id="vg:7047275"/>
<evidence type="ECO:0000313" key="6">
    <source>
        <dbReference type="Proteomes" id="UP000011785"/>
    </source>
</evidence>